<evidence type="ECO:0000256" key="1">
    <source>
        <dbReference type="ARBA" id="ARBA00022448"/>
    </source>
</evidence>
<dbReference type="CDD" id="cd00211">
    <property type="entry name" value="PTS_IIA_fru"/>
    <property type="match status" value="1"/>
</dbReference>
<evidence type="ECO:0000256" key="4">
    <source>
        <dbReference type="ARBA" id="ARBA00022679"/>
    </source>
</evidence>
<dbReference type="SUPFAM" id="SSF55804">
    <property type="entry name" value="Phoshotransferase/anion transport protein"/>
    <property type="match status" value="1"/>
</dbReference>
<dbReference type="InterPro" id="IPR051541">
    <property type="entry name" value="PTS_SugarTrans_NitroReg"/>
</dbReference>
<sequence length="152" mass="16906">MEAEIFNIDHVFLDNQVSTQKEAFALIAQKYLDLGFATNYKKVLKGLHKREKEGSTGFNDGIAIPHAKITDIKKPGVFVFTFANGIEWNSIDGSLTKVAIALAIPDRGADEAHLKILSSIARQLINDEFRQQLINAQTAEDMHALINKVEVK</sequence>
<dbReference type="GO" id="GO:0009401">
    <property type="term" value="P:phosphoenolpyruvate-dependent sugar phosphotransferase system"/>
    <property type="evidence" value="ECO:0007669"/>
    <property type="project" value="UniProtKB-KW"/>
</dbReference>
<dbReference type="NCBIfam" id="TIGR00848">
    <property type="entry name" value="fruA"/>
    <property type="match status" value="1"/>
</dbReference>
<keyword evidence="4" id="KW-0808">Transferase</keyword>
<dbReference type="GO" id="GO:0030295">
    <property type="term" value="F:protein kinase activator activity"/>
    <property type="evidence" value="ECO:0007669"/>
    <property type="project" value="TreeGrafter"/>
</dbReference>
<gene>
    <name evidence="6" type="primary">fruB</name>
    <name evidence="6" type="ORF">EFREU_v1c00320</name>
</gene>
<dbReference type="GO" id="GO:0016020">
    <property type="term" value="C:membrane"/>
    <property type="evidence" value="ECO:0007669"/>
    <property type="project" value="InterPro"/>
</dbReference>
<dbReference type="Pfam" id="PF00359">
    <property type="entry name" value="PTS_EIIA_2"/>
    <property type="match status" value="1"/>
</dbReference>
<evidence type="ECO:0000256" key="2">
    <source>
        <dbReference type="ARBA" id="ARBA00022553"/>
    </source>
</evidence>
<name>A0A2K8NQG1_9MOLU</name>
<dbReference type="PROSITE" id="PS51094">
    <property type="entry name" value="PTS_EIIA_TYPE_2"/>
    <property type="match status" value="1"/>
</dbReference>
<evidence type="ECO:0000256" key="5">
    <source>
        <dbReference type="ARBA" id="ARBA00022683"/>
    </source>
</evidence>
<accession>A0A2K8NQG1</accession>
<dbReference type="EMBL" id="CP024962">
    <property type="protein sequence ID" value="ATZ16059.1"/>
    <property type="molecule type" value="Genomic_DNA"/>
</dbReference>
<protein>
    <submittedName>
        <fullName evidence="6">PTS system, fructose-specific IIA component</fullName>
    </submittedName>
</protein>
<dbReference type="InterPro" id="IPR004715">
    <property type="entry name" value="PTS_IIA_fruc"/>
</dbReference>
<dbReference type="RefSeq" id="WP_100609025.1">
    <property type="nucleotide sequence ID" value="NZ_CP024962.1"/>
</dbReference>
<dbReference type="PANTHER" id="PTHR47738:SF1">
    <property type="entry name" value="NITROGEN REGULATORY PROTEIN"/>
    <property type="match status" value="1"/>
</dbReference>
<keyword evidence="5" id="KW-0598">Phosphotransferase system</keyword>
<proteinExistence type="predicted"/>
<reference evidence="6 7" key="1">
    <citation type="submission" date="2017-11" db="EMBL/GenBank/DDBJ databases">
        <title>Genome sequence of Entomoplasma freundtii BARC 318 (ATCC 51999).</title>
        <authorList>
            <person name="Lo W.-S."/>
            <person name="Gasparich G.E."/>
            <person name="Kuo C.-H."/>
        </authorList>
    </citation>
    <scope>NUCLEOTIDE SEQUENCE [LARGE SCALE GENOMIC DNA]</scope>
    <source>
        <strain evidence="6 7">BARC 318</strain>
    </source>
</reference>
<dbReference type="KEGG" id="efr:EFREU_v1c00320"/>
<dbReference type="InterPro" id="IPR002178">
    <property type="entry name" value="PTS_EIIA_type-2_dom"/>
</dbReference>
<dbReference type="PANTHER" id="PTHR47738">
    <property type="entry name" value="PTS SYSTEM FRUCTOSE-LIKE EIIA COMPONENT-RELATED"/>
    <property type="match status" value="1"/>
</dbReference>
<dbReference type="GO" id="GO:0008982">
    <property type="term" value="F:protein-N(PI)-phosphohistidine-sugar phosphotransferase activity"/>
    <property type="evidence" value="ECO:0007669"/>
    <property type="project" value="InterPro"/>
</dbReference>
<dbReference type="OrthoDB" id="9782569at2"/>
<dbReference type="AlphaFoldDB" id="A0A2K8NQG1"/>
<keyword evidence="3" id="KW-0762">Sugar transport</keyword>
<dbReference type="Gene3D" id="3.40.930.10">
    <property type="entry name" value="Mannitol-specific EII, Chain A"/>
    <property type="match status" value="1"/>
</dbReference>
<organism evidence="6 7">
    <name type="scientific">Entomoplasma freundtii</name>
    <dbReference type="NCBI Taxonomy" id="74700"/>
    <lineage>
        <taxon>Bacteria</taxon>
        <taxon>Bacillati</taxon>
        <taxon>Mycoplasmatota</taxon>
        <taxon>Mollicutes</taxon>
        <taxon>Entomoplasmatales</taxon>
        <taxon>Entomoplasmataceae</taxon>
        <taxon>Entomoplasma</taxon>
    </lineage>
</organism>
<keyword evidence="7" id="KW-1185">Reference proteome</keyword>
<evidence type="ECO:0000313" key="6">
    <source>
        <dbReference type="EMBL" id="ATZ16059.1"/>
    </source>
</evidence>
<evidence type="ECO:0000313" key="7">
    <source>
        <dbReference type="Proteomes" id="UP000232222"/>
    </source>
</evidence>
<dbReference type="Proteomes" id="UP000232222">
    <property type="component" value="Chromosome"/>
</dbReference>
<keyword evidence="1" id="KW-0813">Transport</keyword>
<keyword evidence="2" id="KW-0597">Phosphoprotein</keyword>
<dbReference type="InterPro" id="IPR016152">
    <property type="entry name" value="PTrfase/Anion_transptr"/>
</dbReference>
<evidence type="ECO:0000256" key="3">
    <source>
        <dbReference type="ARBA" id="ARBA00022597"/>
    </source>
</evidence>